<organism evidence="3 4">
    <name type="scientific">Diploscapter pachys</name>
    <dbReference type="NCBI Taxonomy" id="2018661"/>
    <lineage>
        <taxon>Eukaryota</taxon>
        <taxon>Metazoa</taxon>
        <taxon>Ecdysozoa</taxon>
        <taxon>Nematoda</taxon>
        <taxon>Chromadorea</taxon>
        <taxon>Rhabditida</taxon>
        <taxon>Rhabditina</taxon>
        <taxon>Rhabditomorpha</taxon>
        <taxon>Rhabditoidea</taxon>
        <taxon>Rhabditidae</taxon>
        <taxon>Diploscapter</taxon>
    </lineage>
</organism>
<feature type="compositionally biased region" description="Low complexity" evidence="1">
    <location>
        <begin position="742"/>
        <end position="759"/>
    </location>
</feature>
<dbReference type="STRING" id="2018661.A0A2A2KMY4"/>
<accession>A0A2A2KMY4</accession>
<feature type="chain" id="PRO_5012381075" description="Titin-like" evidence="2">
    <location>
        <begin position="19"/>
        <end position="1368"/>
    </location>
</feature>
<dbReference type="OrthoDB" id="297496at2759"/>
<protein>
    <recommendedName>
        <fullName evidence="5">Titin-like</fullName>
    </recommendedName>
</protein>
<comment type="caution">
    <text evidence="3">The sequence shown here is derived from an EMBL/GenBank/DDBJ whole genome shotgun (WGS) entry which is preliminary data.</text>
</comment>
<proteinExistence type="predicted"/>
<feature type="region of interest" description="Disordered" evidence="1">
    <location>
        <begin position="600"/>
        <end position="654"/>
    </location>
</feature>
<evidence type="ECO:0000256" key="1">
    <source>
        <dbReference type="SAM" id="MobiDB-lite"/>
    </source>
</evidence>
<keyword evidence="4" id="KW-1185">Reference proteome</keyword>
<gene>
    <name evidence="3" type="ORF">WR25_14842</name>
</gene>
<keyword evidence="2" id="KW-0732">Signal</keyword>
<feature type="signal peptide" evidence="2">
    <location>
        <begin position="1"/>
        <end position="18"/>
    </location>
</feature>
<name>A0A2A2KMY4_9BILA</name>
<evidence type="ECO:0000313" key="4">
    <source>
        <dbReference type="Proteomes" id="UP000218231"/>
    </source>
</evidence>
<reference evidence="3 4" key="1">
    <citation type="journal article" date="2017" name="Curr. Biol.">
        <title>Genome architecture and evolution of a unichromosomal asexual nematode.</title>
        <authorList>
            <person name="Fradin H."/>
            <person name="Zegar C."/>
            <person name="Gutwein M."/>
            <person name="Lucas J."/>
            <person name="Kovtun M."/>
            <person name="Corcoran D."/>
            <person name="Baugh L.R."/>
            <person name="Kiontke K."/>
            <person name="Gunsalus K."/>
            <person name="Fitch D.H."/>
            <person name="Piano F."/>
        </authorList>
    </citation>
    <scope>NUCLEOTIDE SEQUENCE [LARGE SCALE GENOMIC DNA]</scope>
    <source>
        <strain evidence="3">PF1309</strain>
    </source>
</reference>
<dbReference type="Proteomes" id="UP000218231">
    <property type="component" value="Unassembled WGS sequence"/>
</dbReference>
<sequence>MIAMFGIVLLGLSMLTVCIDVVKEKLALMYMALLEKMLQDYMEAIKSGDPNAATGMMAGFQGKAKFLMPLISKKQGAQVMNQFKENCEKQGIEPPSVLTNIDPNTGMPAFASAKIENFNEYIQVAEERQKTAPRTPEPKREMSTKTTVIDVDLCKGTDKGLQACMPIEPVTNVTEMMVQTSTPPDLIAIYSLSTQCSPDCSDVESQTDPTDSSDEGIQCWPSTENVCIQFDTGPIETPKEMEEKEVQAMPFISVVTTGVQPEVSAIYYADDDMDSLLSEPSDSSSEEEDEEFDWIEEEVPIGPDDALKEILEELTGVELPESPFIEVTPDMEEAEAMSYEMVGELSGSLEAVGKVPMSSKAIGGVQKSSSVAGVTGEVTISSEPTGEMQMSSEEAQGVPTSVVAIKGAPKPSKDVQDVKASSEVTEDVPISFADRDVTISLEPTGEVAIASKIAGEVITSSEAIRDASASSESVKDVTISQAIEGAPVTTEEVRTGAISSKPISASLTSSEIVGKVQTSSEEIVGNLPTSTADVSGETPKSLDIVVAPQKAGDQEVREKESEVTEESAHLLSIKQISKAMMQKSISVESQETVIHVPSLKPTKKRVRKMTSEEKEAKRQAKEQKRLEKEERREARKLQRGLRFMKNSGDQTESTLINSEVQYDCSLAESSTQYDVVEKKGKRCQTKLSSMNKEQLKAVKENVKQRKKLKLVKKLEEREKIGKLEIPEIFLETEETKARVRTESVSSTETSEPPEKAQISIQEISAEQQEEQEELPSKIPAIHRLSEDMGEISEIESIMEEEDIYDSDHEFVEDEIELFTGEISCQTDPEIKEKVETKDHTYQITPQHLEIVTDMQTQTSISAFKRQRSRSPSKERTKIEETVQTSIEPEEKISFMSDSVAQTMQTSFYQREPESNEGEITINITSTDLVEGEEKVEMPLLYLVDGSSQTDIPESDLSESQTEETEMANTDTQTEIIEEVVRGTQTAKEEKETEMQTDKRIEREMSVQTTTVMKREMASQIEEDLTVTSQSTAQTEPAITSTGIQSIVDLSDHAVDATQTYKSSQAQSDVSMFVVDQMDSPKLEAVHDVRFNVDESTQIEEPFTVNSSTQCEVPEFDSVKVQATPLMISSGTQHINFCLSDIAAQTDLYMKNKASQGVSVQAEVQESSTQPSKEFCDQATQQYIEMEDKAVRGGWINDLVEIGLDPIEIEEPPKIEPLEVLLYKNSGTDPIYPDFTEQTIQSDPEIFPEMQDFEIQASAEMMIAEVQTLVELLDKEMETDKGPEMTDNNTMVDIELEERASSPVFEWPEVKEEVEVISQGSDPINLGVDEGSQVEIKKDVEDKGSDAVMMEGVDEGVQSMQEVRDEYTG</sequence>
<evidence type="ECO:0008006" key="5">
    <source>
        <dbReference type="Google" id="ProtNLM"/>
    </source>
</evidence>
<dbReference type="EMBL" id="LIAE01008125">
    <property type="protein sequence ID" value="PAV75361.1"/>
    <property type="molecule type" value="Genomic_DNA"/>
</dbReference>
<feature type="region of interest" description="Disordered" evidence="1">
    <location>
        <begin position="735"/>
        <end position="759"/>
    </location>
</feature>
<evidence type="ECO:0000313" key="3">
    <source>
        <dbReference type="EMBL" id="PAV75361.1"/>
    </source>
</evidence>
<feature type="compositionally biased region" description="Basic and acidic residues" evidence="1">
    <location>
        <begin position="609"/>
        <end position="636"/>
    </location>
</feature>
<feature type="region of interest" description="Disordered" evidence="1">
    <location>
        <begin position="947"/>
        <end position="970"/>
    </location>
</feature>
<feature type="region of interest" description="Disordered" evidence="1">
    <location>
        <begin position="1339"/>
        <end position="1368"/>
    </location>
</feature>
<feature type="compositionally biased region" description="Acidic residues" evidence="1">
    <location>
        <begin position="952"/>
        <end position="965"/>
    </location>
</feature>
<evidence type="ECO:0000256" key="2">
    <source>
        <dbReference type="SAM" id="SignalP"/>
    </source>
</evidence>